<protein>
    <submittedName>
        <fullName evidence="3">Putative neuroblastoma-amplified sequence</fullName>
    </submittedName>
</protein>
<dbReference type="SUPFAM" id="SSF50978">
    <property type="entry name" value="WD40 repeat-like"/>
    <property type="match status" value="1"/>
</dbReference>
<dbReference type="Proteomes" id="UP000230750">
    <property type="component" value="Unassembled WGS sequence"/>
</dbReference>
<keyword evidence="4" id="KW-1185">Reference proteome</keyword>
<feature type="compositionally biased region" description="Basic and acidic residues" evidence="1">
    <location>
        <begin position="203"/>
        <end position="212"/>
    </location>
</feature>
<proteinExistence type="predicted"/>
<dbReference type="GO" id="GO:0000149">
    <property type="term" value="F:SNARE binding"/>
    <property type="evidence" value="ECO:0007669"/>
    <property type="project" value="TreeGrafter"/>
</dbReference>
<comment type="caution">
    <text evidence="3">The sequence shown here is derived from an EMBL/GenBank/DDBJ whole genome shotgun (WGS) entry which is preliminary data.</text>
</comment>
<dbReference type="PANTHER" id="PTHR15922">
    <property type="entry name" value="NEUROBLASTOMA-AMPLIFIED SEQUENCE"/>
    <property type="match status" value="1"/>
</dbReference>
<name>A0A2G8LGP4_STIJA</name>
<dbReference type="GO" id="GO:0006890">
    <property type="term" value="P:retrograde vesicle-mediated transport, Golgi to endoplasmic reticulum"/>
    <property type="evidence" value="ECO:0007669"/>
    <property type="project" value="TreeGrafter"/>
</dbReference>
<evidence type="ECO:0000313" key="4">
    <source>
        <dbReference type="Proteomes" id="UP000230750"/>
    </source>
</evidence>
<dbReference type="PANTHER" id="PTHR15922:SF2">
    <property type="entry name" value="NBAS SUBUNIT OF NRZ TETHERING COMPLEX"/>
    <property type="match status" value="1"/>
</dbReference>
<accession>A0A2G8LGP4</accession>
<dbReference type="InterPro" id="IPR029145">
    <property type="entry name" value="NBAS_N"/>
</dbReference>
<dbReference type="InterPro" id="IPR036322">
    <property type="entry name" value="WD40_repeat_dom_sf"/>
</dbReference>
<dbReference type="OrthoDB" id="19988at2759"/>
<evidence type="ECO:0000256" key="1">
    <source>
        <dbReference type="SAM" id="MobiDB-lite"/>
    </source>
</evidence>
<feature type="domain" description="Neuroblastoma-amplified sequence N-terminal" evidence="2">
    <location>
        <begin position="20"/>
        <end position="212"/>
    </location>
</feature>
<dbReference type="STRING" id="307972.A0A2G8LGP4"/>
<dbReference type="GO" id="GO:0070939">
    <property type="term" value="C:Dsl1/NZR complex"/>
    <property type="evidence" value="ECO:0007669"/>
    <property type="project" value="TreeGrafter"/>
</dbReference>
<dbReference type="EMBL" id="MRZV01000083">
    <property type="protein sequence ID" value="PIK59421.1"/>
    <property type="molecule type" value="Genomic_DNA"/>
</dbReference>
<organism evidence="3 4">
    <name type="scientific">Stichopus japonicus</name>
    <name type="common">Sea cucumber</name>
    <dbReference type="NCBI Taxonomy" id="307972"/>
    <lineage>
        <taxon>Eukaryota</taxon>
        <taxon>Metazoa</taxon>
        <taxon>Echinodermata</taxon>
        <taxon>Eleutherozoa</taxon>
        <taxon>Echinozoa</taxon>
        <taxon>Holothuroidea</taxon>
        <taxon>Aspidochirotacea</taxon>
        <taxon>Aspidochirotida</taxon>
        <taxon>Stichopodidae</taxon>
        <taxon>Apostichopus</taxon>
    </lineage>
</organism>
<dbReference type="AlphaFoldDB" id="A0A2G8LGP4"/>
<gene>
    <name evidence="3" type="ORF">BSL78_03634</name>
</gene>
<evidence type="ECO:0000313" key="3">
    <source>
        <dbReference type="EMBL" id="PIK59421.1"/>
    </source>
</evidence>
<reference evidence="3 4" key="1">
    <citation type="journal article" date="2017" name="PLoS Biol.">
        <title>The sea cucumber genome provides insights into morphological evolution and visceral regeneration.</title>
        <authorList>
            <person name="Zhang X."/>
            <person name="Sun L."/>
            <person name="Yuan J."/>
            <person name="Sun Y."/>
            <person name="Gao Y."/>
            <person name="Zhang L."/>
            <person name="Li S."/>
            <person name="Dai H."/>
            <person name="Hamel J.F."/>
            <person name="Liu C."/>
            <person name="Yu Y."/>
            <person name="Liu S."/>
            <person name="Lin W."/>
            <person name="Guo K."/>
            <person name="Jin S."/>
            <person name="Xu P."/>
            <person name="Storey K.B."/>
            <person name="Huan P."/>
            <person name="Zhang T."/>
            <person name="Zhou Y."/>
            <person name="Zhang J."/>
            <person name="Lin C."/>
            <person name="Li X."/>
            <person name="Xing L."/>
            <person name="Huo D."/>
            <person name="Sun M."/>
            <person name="Wang L."/>
            <person name="Mercier A."/>
            <person name="Li F."/>
            <person name="Yang H."/>
            <person name="Xiang J."/>
        </authorList>
    </citation>
    <scope>NUCLEOTIDE SEQUENCE [LARGE SCALE GENOMIC DNA]</scope>
    <source>
        <strain evidence="3">Shaxun</strain>
        <tissue evidence="3">Muscle</tissue>
    </source>
</reference>
<sequence length="666" mass="75726">MTQIVSRKVEDREASVDTLVDFSCAIAGLIFTGYKQTAKWSAELLVINYHGALRCYLVSPSEFQESHTFLFSSYYPQGISCADTIPSMHSFIGGLSEESSNQADNAVMATNQGLTAWRDLSVAPYYKLVTDYDREYGQGGRKSILKRISRISTVGNYFLQSQEQDGIFKMCLSPKGTVLATIHQSGLLGLWDVPSMKRKKAWPKHEQPKLEESSSNSLLPTKKRKLQEGQPSDTLADVNFWSETSLILARFSGALAVCSSSDLKNRLGDAAEQLDSAPRLTPRFGKGFLALEHWVPMTPQSSSLNILLCFNVNPFTSPSSSPLPLLFHLHLVVSLMRILFPQALYFITDSERFQPPRKKTKVMKHTYRLVSLHETTPQELYARRIQNEEYGEALAVAKRFALDTDLVYQTQWKKYPVSLATIQDYLSKITKRSWVLHECLERVPEDIDAARELLEYGLSGTDVKALITIGNGEDNGRFIDCSLDDGDETMDTSEDWEAANFNEDEATVLARRMREYQQKHVKEVDFNSLNIEQKELINCRLRLLSYLDRLKTYEDIKGGEERAARLYSEDDYHQFRSRNIVELAVEYARCGLGRSLRVGGTELSGIRLVGRSKSDEHHHPDLQDPGEEFFDDNPLMKRFRSDTLTKEMVTDWYSSESGKLRTSHIR</sequence>
<dbReference type="Pfam" id="PF15492">
    <property type="entry name" value="Nbas_N"/>
    <property type="match status" value="1"/>
</dbReference>
<feature type="region of interest" description="Disordered" evidence="1">
    <location>
        <begin position="201"/>
        <end position="230"/>
    </location>
</feature>
<evidence type="ECO:0000259" key="2">
    <source>
        <dbReference type="Pfam" id="PF15492"/>
    </source>
</evidence>